<dbReference type="SUPFAM" id="SSF51905">
    <property type="entry name" value="FAD/NAD(P)-binding domain"/>
    <property type="match status" value="2"/>
</dbReference>
<dbReference type="PANTHER" id="PTHR43429:SF3">
    <property type="entry name" value="NITRITE REDUCTASE [NAD(P)H]"/>
    <property type="match status" value="1"/>
</dbReference>
<evidence type="ECO:0000256" key="1">
    <source>
        <dbReference type="ARBA" id="ARBA00001974"/>
    </source>
</evidence>
<keyword evidence="2" id="KW-0285">Flavoprotein</keyword>
<dbReference type="AlphaFoldDB" id="A0A1G2EWG0"/>
<evidence type="ECO:0000313" key="6">
    <source>
        <dbReference type="Proteomes" id="UP000177486"/>
    </source>
</evidence>
<feature type="domain" description="FAD/NAD(P)-binding" evidence="4">
    <location>
        <begin position="4"/>
        <end position="291"/>
    </location>
</feature>
<evidence type="ECO:0000313" key="5">
    <source>
        <dbReference type="EMBL" id="OGZ29730.1"/>
    </source>
</evidence>
<name>A0A1G2EWG0_9BACT</name>
<keyword evidence="3" id="KW-0274">FAD</keyword>
<evidence type="ECO:0000256" key="3">
    <source>
        <dbReference type="ARBA" id="ARBA00022827"/>
    </source>
</evidence>
<dbReference type="Gene3D" id="3.30.390.30">
    <property type="match status" value="1"/>
</dbReference>
<dbReference type="EMBL" id="MHMQ01000032">
    <property type="protein sequence ID" value="OGZ29730.1"/>
    <property type="molecule type" value="Genomic_DNA"/>
</dbReference>
<comment type="cofactor">
    <cofactor evidence="1">
        <name>FAD</name>
        <dbReference type="ChEBI" id="CHEBI:57692"/>
    </cofactor>
</comment>
<evidence type="ECO:0000259" key="4">
    <source>
        <dbReference type="Pfam" id="PF07992"/>
    </source>
</evidence>
<dbReference type="GO" id="GO:0016491">
    <property type="term" value="F:oxidoreductase activity"/>
    <property type="evidence" value="ECO:0007669"/>
    <property type="project" value="InterPro"/>
</dbReference>
<reference evidence="5 6" key="1">
    <citation type="journal article" date="2016" name="Nat. Commun.">
        <title>Thousands of microbial genomes shed light on interconnected biogeochemical processes in an aquifer system.</title>
        <authorList>
            <person name="Anantharaman K."/>
            <person name="Brown C.T."/>
            <person name="Hug L.A."/>
            <person name="Sharon I."/>
            <person name="Castelle C.J."/>
            <person name="Probst A.J."/>
            <person name="Thomas B.C."/>
            <person name="Singh A."/>
            <person name="Wilkins M.J."/>
            <person name="Karaoz U."/>
            <person name="Brodie E.L."/>
            <person name="Williams K.H."/>
            <person name="Hubbard S.S."/>
            <person name="Banfield J.F."/>
        </authorList>
    </citation>
    <scope>NUCLEOTIDE SEQUENCE [LARGE SCALE GENOMIC DNA]</scope>
</reference>
<dbReference type="Proteomes" id="UP000177486">
    <property type="component" value="Unassembled WGS sequence"/>
</dbReference>
<proteinExistence type="predicted"/>
<dbReference type="PRINTS" id="PR00368">
    <property type="entry name" value="FADPNR"/>
</dbReference>
<accession>A0A1G2EWG0</accession>
<dbReference type="InterPro" id="IPR036188">
    <property type="entry name" value="FAD/NAD-bd_sf"/>
</dbReference>
<dbReference type="PRINTS" id="PR00411">
    <property type="entry name" value="PNDRDTASEI"/>
</dbReference>
<sequence length="393" mass="43093">MPDFDYLIIGGGIAGTTAAETIRQKDKNGRIAILSSEPHFLYSRVLLPEFIRGEVGLEKVMLRNAEDYRKNGVEIFLGEEVEKLNMGELSLKTKSGKEFKAKKILIASGGRPKPWNLNTSSPKNIFRLQTLGDAERIKKFLSGRGAGEAVIIGGGFMALEFIETLIHYGWRIKLLCAKKSFWPDFFDERGYEILSGVWSKNGVETVFNGKITSNGGELTADFVGVGIGLERNLDFMPHLVVGQLSGGVQVNEYLETGTSNVWAAGDVARYPDPFSGRKRIGGNWSGAFMQGRTAGFNMTGSKERFKTISVYSIGHLGLNITFIGDIGPFAKGDISVSKGFAFASGEKNEYVRISTKDNRVTGAVLINGQSFLGIINQAIMNKWDISSIFKKSI</sequence>
<dbReference type="PANTHER" id="PTHR43429">
    <property type="entry name" value="PYRIDINE NUCLEOTIDE-DISULFIDE OXIDOREDUCTASE DOMAIN-CONTAINING"/>
    <property type="match status" value="1"/>
</dbReference>
<gene>
    <name evidence="5" type="ORF">A2931_00305</name>
</gene>
<dbReference type="Gene3D" id="3.50.50.60">
    <property type="entry name" value="FAD/NAD(P)-binding domain"/>
    <property type="match status" value="2"/>
</dbReference>
<dbReference type="InterPro" id="IPR050260">
    <property type="entry name" value="FAD-bd_OxRdtase"/>
</dbReference>
<dbReference type="InterPro" id="IPR023753">
    <property type="entry name" value="FAD/NAD-binding_dom"/>
</dbReference>
<comment type="caution">
    <text evidence="5">The sequence shown here is derived from an EMBL/GenBank/DDBJ whole genome shotgun (WGS) entry which is preliminary data.</text>
</comment>
<protein>
    <recommendedName>
        <fullName evidence="4">FAD/NAD(P)-binding domain-containing protein</fullName>
    </recommendedName>
</protein>
<organism evidence="5 6">
    <name type="scientific">Candidatus Niyogibacteria bacterium RIFCSPLOWO2_01_FULL_45_48</name>
    <dbReference type="NCBI Taxonomy" id="1801724"/>
    <lineage>
        <taxon>Bacteria</taxon>
        <taxon>Candidatus Niyogiibacteriota</taxon>
    </lineage>
</organism>
<dbReference type="InterPro" id="IPR016156">
    <property type="entry name" value="FAD/NAD-linked_Rdtase_dimer_sf"/>
</dbReference>
<dbReference type="Pfam" id="PF07992">
    <property type="entry name" value="Pyr_redox_2"/>
    <property type="match status" value="1"/>
</dbReference>
<evidence type="ECO:0000256" key="2">
    <source>
        <dbReference type="ARBA" id="ARBA00022630"/>
    </source>
</evidence>